<name>A0A1Y1LS05_PHOPY</name>
<accession>A0A1Y1LS05</accession>
<evidence type="ECO:0000313" key="1">
    <source>
        <dbReference type="EMBL" id="JAV73797.1"/>
    </source>
</evidence>
<sequence length="186" mass="21157">MPNKDFCNLSSRQKRRLVLSELKSSRVKFDIHSSNMSSQTNNCIDNNLPGIQSLCSDYVVTDPDVLQCSTNHETNPLQSPVPVDEVAVVPDTFDTECITECISEEKSLSDELRSWVIEENITQAAVSRLLSILRKQGHNLPKDCRTLMKTPRTNYENEIVKNFENGQYFHYGLAKALYSTLRRALD</sequence>
<organism evidence="1">
    <name type="scientific">Photinus pyralis</name>
    <name type="common">Common eastern firefly</name>
    <name type="synonym">Lampyris pyralis</name>
    <dbReference type="NCBI Taxonomy" id="7054"/>
    <lineage>
        <taxon>Eukaryota</taxon>
        <taxon>Metazoa</taxon>
        <taxon>Ecdysozoa</taxon>
        <taxon>Arthropoda</taxon>
        <taxon>Hexapoda</taxon>
        <taxon>Insecta</taxon>
        <taxon>Pterygota</taxon>
        <taxon>Neoptera</taxon>
        <taxon>Endopterygota</taxon>
        <taxon>Coleoptera</taxon>
        <taxon>Polyphaga</taxon>
        <taxon>Elateriformia</taxon>
        <taxon>Elateroidea</taxon>
        <taxon>Lampyridae</taxon>
        <taxon>Lampyrinae</taxon>
        <taxon>Photinus</taxon>
    </lineage>
</organism>
<dbReference type="EMBL" id="GEZM01054213">
    <property type="protein sequence ID" value="JAV73797.1"/>
    <property type="molecule type" value="Transcribed_RNA"/>
</dbReference>
<reference evidence="1" key="1">
    <citation type="journal article" date="2016" name="Sci. Rep.">
        <title>Molecular characterization of firefly nuptial gifts: a multi-omics approach sheds light on postcopulatory sexual selection.</title>
        <authorList>
            <person name="Al-Wathiqui N."/>
            <person name="Fallon T.R."/>
            <person name="South A."/>
            <person name="Weng J.K."/>
            <person name="Lewis S.M."/>
        </authorList>
    </citation>
    <scope>NUCLEOTIDE SEQUENCE</scope>
</reference>
<proteinExistence type="predicted"/>
<dbReference type="AlphaFoldDB" id="A0A1Y1LS05"/>
<protein>
    <submittedName>
        <fullName evidence="1">Uncharacterized protein</fullName>
    </submittedName>
</protein>